<evidence type="ECO:0000313" key="1">
    <source>
        <dbReference type="EMBL" id="CAG7734696.1"/>
    </source>
</evidence>
<organism evidence="1 2">
    <name type="scientific">Allacma fusca</name>
    <dbReference type="NCBI Taxonomy" id="39272"/>
    <lineage>
        <taxon>Eukaryota</taxon>
        <taxon>Metazoa</taxon>
        <taxon>Ecdysozoa</taxon>
        <taxon>Arthropoda</taxon>
        <taxon>Hexapoda</taxon>
        <taxon>Collembola</taxon>
        <taxon>Symphypleona</taxon>
        <taxon>Sminthuridae</taxon>
        <taxon>Allacma</taxon>
    </lineage>
</organism>
<keyword evidence="2" id="KW-1185">Reference proteome</keyword>
<comment type="caution">
    <text evidence="1">The sequence shown here is derived from an EMBL/GenBank/DDBJ whole genome shotgun (WGS) entry which is preliminary data.</text>
</comment>
<protein>
    <submittedName>
        <fullName evidence="1">Uncharacterized protein</fullName>
    </submittedName>
</protein>
<evidence type="ECO:0000313" key="2">
    <source>
        <dbReference type="Proteomes" id="UP000708208"/>
    </source>
</evidence>
<accession>A0A8J2KZC7</accession>
<dbReference type="EMBL" id="CAJVCH010274720">
    <property type="protein sequence ID" value="CAG7734696.1"/>
    <property type="molecule type" value="Genomic_DNA"/>
</dbReference>
<name>A0A8J2KZC7_9HEXA</name>
<sequence>MKIYFRNTHLLRYMYIREAKIIFSIVITENAKTQPPTRIRKHPSKCSVFRERYGNQQFPGVSVLDLTKVAETHLVLSSLPVCEMSVEMTHPGPLCGRIAPVSSRPLNKQISKICQIKQHNPSEKSGLIQEIRFRILTGISWCSSEPNNCQKHDDKVVKLFCLPCLMGLAHKEVCLKLMLGNTNILESNNSARKRIGKKMKEILGSGSQKQVEHLQSMPLHASHRSLPRSKYQYDRRLRRSCFETVFVGLARTILDHCDGTVPTGREIFEVFNKMGISLVDLLQYFGKCQGISFPVSVSELPMRGSDLPLLVLPRIRADFVASVLTEVPAKKESNRTMRTLTCISMNESGHILKDREGKLPDSKRPVYVCKTPETRNSYAGKNTLELLEGKVRRRAGDLENCFREMRMKTRRKNERLPRSKFRSPIVLKLKVKGVIEESRTSKKSRVCLQNIEKRNKKDTLSGTSLVDDSTFYIGTPDQDLNIDTLPAPPREFQMWHQPILVPGLIPVSTPVLPATSGSEFPFRSNHGLIPEPGLAFSVIPSVDLPNAEDSKSQKEPHTKSTADLSVKKFLKDLNIKSRVGKEVLLTRIDNPAIGILSSHTSISASPNPEISEFSGVWKVQHVESNASQNHSGISRQSKIPKLILKRYVDQPSTSRSVTSCTNQHPMVPKISESLHINNSKKQGSASRFPGNTQPLNPLVWTSFDFDQNERAKDYEGQKVVCICLITAALLIVEQAVKPVIADPSPLIEILLISTMLK</sequence>
<dbReference type="Proteomes" id="UP000708208">
    <property type="component" value="Unassembled WGS sequence"/>
</dbReference>
<proteinExistence type="predicted"/>
<gene>
    <name evidence="1" type="ORF">AFUS01_LOCUS23072</name>
</gene>
<dbReference type="AlphaFoldDB" id="A0A8J2KZC7"/>
<reference evidence="1" key="1">
    <citation type="submission" date="2021-06" db="EMBL/GenBank/DDBJ databases">
        <authorList>
            <person name="Hodson N. C."/>
            <person name="Mongue J. A."/>
            <person name="Jaron S. K."/>
        </authorList>
    </citation>
    <scope>NUCLEOTIDE SEQUENCE</scope>
</reference>